<dbReference type="GO" id="GO:0051537">
    <property type="term" value="F:2 iron, 2 sulfur cluster binding"/>
    <property type="evidence" value="ECO:0007669"/>
    <property type="project" value="UniProtKB-KW"/>
</dbReference>
<dbReference type="Pfam" id="PF22117">
    <property type="entry name" value="Fer4_Nqo3"/>
    <property type="match status" value="1"/>
</dbReference>
<dbReference type="AlphaFoldDB" id="A0A135L3Q6"/>
<dbReference type="InterPro" id="IPR050123">
    <property type="entry name" value="Prok_molybdopt-oxidoreductase"/>
</dbReference>
<dbReference type="InterPro" id="IPR017896">
    <property type="entry name" value="4Fe4S_Fe-S-bd"/>
</dbReference>
<dbReference type="InterPro" id="IPR054351">
    <property type="entry name" value="NADH_UbQ_OxRdtase_ferredoxin"/>
</dbReference>
<sequence>MNHITLTIDGRKVTVPSGTTVMQAAKQVGIHIPALCYDPELSLSGSCRMCVVEIEGMRNLPTSCSTIVTEGMIVKTHSEAVVESRKMILDLYLTDHPLDCMTCQKNGDCLLQQYAYEYQVKHSSFEGRKHQYPIEDDNPFIVRDMNKCIVCGKCVRVCSEVQGRSILHFAYRGFDTKISTAMDTTLAESDCVFCGSCVAVCPTGSLLEKNMIGKGRSWEIEKVKTTCPFCGVGCNFDLNVKDGKVIGVTSNPTSIVNGRHLCVKGRFGTDFIHSEERLTSPLIKIDGVFVEASWDEALSLVAEKLSAIKNKYGSDSIGALSSARCTNEENYLMQKWIRAVIGNNNIDHCART</sequence>
<comment type="cofactor">
    <cofactor evidence="10">
        <name>[2Fe-2S] cluster</name>
        <dbReference type="ChEBI" id="CHEBI:190135"/>
    </cofactor>
</comment>
<dbReference type="Pfam" id="PF10588">
    <property type="entry name" value="NADH-G_4Fe-4S_3"/>
    <property type="match status" value="1"/>
</dbReference>
<dbReference type="GO" id="GO:0003954">
    <property type="term" value="F:NADH dehydrogenase activity"/>
    <property type="evidence" value="ECO:0007669"/>
    <property type="project" value="TreeGrafter"/>
</dbReference>
<evidence type="ECO:0000256" key="5">
    <source>
        <dbReference type="ARBA" id="ARBA00022723"/>
    </source>
</evidence>
<dbReference type="PROSITE" id="PS51669">
    <property type="entry name" value="4FE4S_MOW_BIS_MGD"/>
    <property type="match status" value="1"/>
</dbReference>
<comment type="cofactor">
    <cofactor evidence="2">
        <name>[4Fe-4S] cluster</name>
        <dbReference type="ChEBI" id="CHEBI:49883"/>
    </cofactor>
</comment>
<dbReference type="GO" id="GO:0016020">
    <property type="term" value="C:membrane"/>
    <property type="evidence" value="ECO:0007669"/>
    <property type="project" value="InterPro"/>
</dbReference>
<keyword evidence="8" id="KW-0408">Iron</keyword>
<dbReference type="EMBL" id="LSKU01000001">
    <property type="protein sequence ID" value="KXG43537.1"/>
    <property type="molecule type" value="Genomic_DNA"/>
</dbReference>
<dbReference type="Gene3D" id="2.20.25.90">
    <property type="entry name" value="ADC-like domains"/>
    <property type="match status" value="1"/>
</dbReference>
<reference evidence="15 16" key="1">
    <citation type="submission" date="2016-02" db="EMBL/GenBank/DDBJ databases">
        <title>Draft Genome for Tepidibacillus decaturensis nov. sp. Strain Z9, an Anaerobic, Moderately Thermophilic and Heterotrophic Bacterium from Deep Subsurface of the Illinois Basin, USA.</title>
        <authorList>
            <person name="Dong Y."/>
            <person name="Chang J.Y."/>
            <person name="Sanford R."/>
            <person name="Fouke B.W."/>
        </authorList>
    </citation>
    <scope>NUCLEOTIDE SEQUENCE [LARGE SCALE GENOMIC DNA]</scope>
    <source>
        <strain evidence="15 16">Z9</strain>
    </source>
</reference>
<dbReference type="SUPFAM" id="SSF54292">
    <property type="entry name" value="2Fe-2S ferredoxin-like"/>
    <property type="match status" value="1"/>
</dbReference>
<evidence type="ECO:0000256" key="8">
    <source>
        <dbReference type="ARBA" id="ARBA00023004"/>
    </source>
</evidence>
<dbReference type="PANTHER" id="PTHR43105">
    <property type="entry name" value="RESPIRATORY NITRATE REDUCTASE"/>
    <property type="match status" value="1"/>
</dbReference>
<dbReference type="Gene3D" id="3.10.20.740">
    <property type="match status" value="1"/>
</dbReference>
<dbReference type="GO" id="GO:0051539">
    <property type="term" value="F:4 iron, 4 sulfur cluster binding"/>
    <property type="evidence" value="ECO:0007669"/>
    <property type="project" value="UniProtKB-KW"/>
</dbReference>
<dbReference type="GO" id="GO:0008137">
    <property type="term" value="F:NADH dehydrogenase (ubiquinone) activity"/>
    <property type="evidence" value="ECO:0007669"/>
    <property type="project" value="InterPro"/>
</dbReference>
<keyword evidence="4" id="KW-0001">2Fe-2S</keyword>
<dbReference type="SUPFAM" id="SSF54862">
    <property type="entry name" value="4Fe-4S ferredoxins"/>
    <property type="match status" value="1"/>
</dbReference>
<keyword evidence="7" id="KW-0560">Oxidoreductase</keyword>
<feature type="domain" description="4Fe-4S His(Cys)3-ligated-type" evidence="14">
    <location>
        <begin position="80"/>
        <end position="119"/>
    </location>
</feature>
<name>A0A135L3Q6_9BACI</name>
<dbReference type="Pfam" id="PF00384">
    <property type="entry name" value="Molybdopterin"/>
    <property type="match status" value="1"/>
</dbReference>
<evidence type="ECO:0000256" key="9">
    <source>
        <dbReference type="ARBA" id="ARBA00023014"/>
    </source>
</evidence>
<evidence type="ECO:0000256" key="6">
    <source>
        <dbReference type="ARBA" id="ARBA00022737"/>
    </source>
</evidence>
<dbReference type="PROSITE" id="PS51379">
    <property type="entry name" value="4FE4S_FER_2"/>
    <property type="match status" value="2"/>
</dbReference>
<dbReference type="FunFam" id="3.10.20.740:FF:000005">
    <property type="entry name" value="NADH:ubiquinone oxidoreductase subunit"/>
    <property type="match status" value="1"/>
</dbReference>
<feature type="domain" description="2Fe-2S ferredoxin-type" evidence="11">
    <location>
        <begin position="2"/>
        <end position="80"/>
    </location>
</feature>
<dbReference type="SUPFAM" id="SSF53706">
    <property type="entry name" value="Formate dehydrogenase/DMSO reductase, domains 1-3"/>
    <property type="match status" value="1"/>
</dbReference>
<evidence type="ECO:0000256" key="2">
    <source>
        <dbReference type="ARBA" id="ARBA00001966"/>
    </source>
</evidence>
<protein>
    <submittedName>
        <fullName evidence="15">NADH dehydrogenase</fullName>
    </submittedName>
</protein>
<comment type="caution">
    <text evidence="15">The sequence shown here is derived from an EMBL/GenBank/DDBJ whole genome shotgun (WGS) entry which is preliminary data.</text>
</comment>
<dbReference type="Gene3D" id="3.30.70.20">
    <property type="match status" value="1"/>
</dbReference>
<dbReference type="PROSITE" id="PS51085">
    <property type="entry name" value="2FE2S_FER_2"/>
    <property type="match status" value="1"/>
</dbReference>
<dbReference type="PROSITE" id="PS00198">
    <property type="entry name" value="4FE4S_FER_1"/>
    <property type="match status" value="1"/>
</dbReference>
<dbReference type="SMART" id="SM00926">
    <property type="entry name" value="Molybdop_Fe4S4"/>
    <property type="match status" value="1"/>
</dbReference>
<dbReference type="GO" id="GO:0042773">
    <property type="term" value="P:ATP synthesis coupled electron transport"/>
    <property type="evidence" value="ECO:0007669"/>
    <property type="project" value="InterPro"/>
</dbReference>
<evidence type="ECO:0000259" key="14">
    <source>
        <dbReference type="PROSITE" id="PS51839"/>
    </source>
</evidence>
<dbReference type="PROSITE" id="PS00551">
    <property type="entry name" value="MOLYBDOPTERIN_PROK_1"/>
    <property type="match status" value="1"/>
</dbReference>
<proteinExistence type="predicted"/>
<keyword evidence="6" id="KW-0677">Repeat</keyword>
<dbReference type="SMART" id="SM00929">
    <property type="entry name" value="NADH-G_4Fe-4S_3"/>
    <property type="match status" value="1"/>
</dbReference>
<dbReference type="FunFam" id="3.30.70.20:FF:000035">
    <property type="entry name" value="Iron hydrogenase 1"/>
    <property type="match status" value="1"/>
</dbReference>
<evidence type="ECO:0000313" key="16">
    <source>
        <dbReference type="Proteomes" id="UP000070352"/>
    </source>
</evidence>
<dbReference type="Proteomes" id="UP000070352">
    <property type="component" value="Unassembled WGS sequence"/>
</dbReference>
<evidence type="ECO:0000256" key="7">
    <source>
        <dbReference type="ARBA" id="ARBA00023002"/>
    </source>
</evidence>
<dbReference type="InterPro" id="IPR006963">
    <property type="entry name" value="Mopterin_OxRdtase_4Fe-4S_dom"/>
</dbReference>
<evidence type="ECO:0000256" key="3">
    <source>
        <dbReference type="ARBA" id="ARBA00022485"/>
    </source>
</evidence>
<dbReference type="InterPro" id="IPR006656">
    <property type="entry name" value="Mopterin_OxRdtase"/>
</dbReference>
<dbReference type="Pfam" id="PF13510">
    <property type="entry name" value="Fer2_4"/>
    <property type="match status" value="1"/>
</dbReference>
<gene>
    <name evidence="15" type="ORF">U473_05540</name>
</gene>
<evidence type="ECO:0000256" key="4">
    <source>
        <dbReference type="ARBA" id="ARBA00022714"/>
    </source>
</evidence>
<dbReference type="GO" id="GO:0046872">
    <property type="term" value="F:metal ion binding"/>
    <property type="evidence" value="ECO:0007669"/>
    <property type="project" value="UniProtKB-KW"/>
</dbReference>
<dbReference type="CDD" id="cd00207">
    <property type="entry name" value="fer2"/>
    <property type="match status" value="1"/>
</dbReference>
<evidence type="ECO:0000259" key="12">
    <source>
        <dbReference type="PROSITE" id="PS51379"/>
    </source>
</evidence>
<dbReference type="InterPro" id="IPR027467">
    <property type="entry name" value="MopterinOxRdtase_cofactor_BS"/>
</dbReference>
<evidence type="ECO:0000256" key="10">
    <source>
        <dbReference type="ARBA" id="ARBA00034078"/>
    </source>
</evidence>
<keyword evidence="3" id="KW-0004">4Fe-4S</keyword>
<dbReference type="PROSITE" id="PS51839">
    <property type="entry name" value="4FE4S_HC3"/>
    <property type="match status" value="1"/>
</dbReference>
<accession>A0A135L3Q6</accession>
<evidence type="ECO:0000313" key="15">
    <source>
        <dbReference type="EMBL" id="KXG43537.1"/>
    </source>
</evidence>
<dbReference type="InterPro" id="IPR036010">
    <property type="entry name" value="2Fe-2S_ferredoxin-like_sf"/>
</dbReference>
<dbReference type="InterPro" id="IPR017900">
    <property type="entry name" value="4Fe4S_Fe_S_CS"/>
</dbReference>
<evidence type="ECO:0000259" key="11">
    <source>
        <dbReference type="PROSITE" id="PS51085"/>
    </source>
</evidence>
<dbReference type="PROSITE" id="PS00641">
    <property type="entry name" value="COMPLEX1_75K_1"/>
    <property type="match status" value="1"/>
</dbReference>
<dbReference type="InterPro" id="IPR000283">
    <property type="entry name" value="NADH_UbQ_OxRdtase_75kDa_su_CS"/>
</dbReference>
<organism evidence="15 16">
    <name type="scientific">Tepidibacillus decaturensis</name>
    <dbReference type="NCBI Taxonomy" id="1413211"/>
    <lineage>
        <taxon>Bacteria</taxon>
        <taxon>Bacillati</taxon>
        <taxon>Bacillota</taxon>
        <taxon>Bacilli</taxon>
        <taxon>Bacillales</taxon>
        <taxon>Bacillaceae</taxon>
        <taxon>Tepidibacillus</taxon>
    </lineage>
</organism>
<dbReference type="STRING" id="1413211.U473_05540"/>
<dbReference type="Pfam" id="PF04879">
    <property type="entry name" value="Molybdop_Fe4S4"/>
    <property type="match status" value="1"/>
</dbReference>
<dbReference type="PANTHER" id="PTHR43105:SF14">
    <property type="entry name" value="FORMATE DEHYDROGENASE H"/>
    <property type="match status" value="1"/>
</dbReference>
<evidence type="ECO:0000256" key="1">
    <source>
        <dbReference type="ARBA" id="ARBA00001942"/>
    </source>
</evidence>
<comment type="cofactor">
    <cofactor evidence="1">
        <name>Mo-bis(molybdopterin guanine dinucleotide)</name>
        <dbReference type="ChEBI" id="CHEBI:60539"/>
    </cofactor>
</comment>
<keyword evidence="5" id="KW-0479">Metal-binding</keyword>
<feature type="domain" description="4Fe-4S ferredoxin-type" evidence="12">
    <location>
        <begin position="139"/>
        <end position="169"/>
    </location>
</feature>
<evidence type="ECO:0000259" key="13">
    <source>
        <dbReference type="PROSITE" id="PS51669"/>
    </source>
</evidence>
<keyword evidence="16" id="KW-1185">Reference proteome</keyword>
<feature type="domain" description="4Fe-4S ferredoxin-type" evidence="12">
    <location>
        <begin position="182"/>
        <end position="211"/>
    </location>
</feature>
<dbReference type="InterPro" id="IPR001041">
    <property type="entry name" value="2Fe-2S_ferredoxin-type"/>
</dbReference>
<dbReference type="InterPro" id="IPR019574">
    <property type="entry name" value="NADH_UbQ_OxRdtase_Gsu_4Fe4S-bd"/>
</dbReference>
<feature type="domain" description="4Fe-4S Mo/W bis-MGD-type" evidence="13">
    <location>
        <begin position="220"/>
        <end position="276"/>
    </location>
</feature>
<dbReference type="Gene3D" id="3.40.50.740">
    <property type="match status" value="1"/>
</dbReference>
<keyword evidence="9" id="KW-0411">Iron-sulfur</keyword>